<protein>
    <recommendedName>
        <fullName evidence="3">F-box domain-containing protein</fullName>
    </recommendedName>
</protein>
<sequence>MALDEMPHHITFGLASVDRAIAKMITHYDRWQYLELIMPSACAQPVFAKLSEGSALLKFLRVMMMATTTDNNQLTIDLSRQVVLSGLTLYTTRTQFMINHATMQNVRTLEMVFSTIHDCFLCLDLCPSAHNVYFRFHDTVDFRPSGSQAIRILPSIRTLSLQIWSGSYDLRRDIGPFLDCLQLPRLGELDLCPTPLPETLEPWRHMSDLLERSNPPLESLKVKTLIPMDEFWECLRKAPGLEVLLAVPELFSNPTLDNLTRGLDSEQPFVCPRLKQIELAFCDHASCEDAAELVLRRWYGTGMDTKPSHASQSSRICSVLLLISKGNQVDSFLYYPGIRQCIRDGLSVTSCDRQFHTIIHAVSYEAVYKYDHSKFSQKREPTES</sequence>
<evidence type="ECO:0000313" key="2">
    <source>
        <dbReference type="Proteomes" id="UP000294933"/>
    </source>
</evidence>
<reference evidence="1 2" key="1">
    <citation type="submission" date="2018-06" db="EMBL/GenBank/DDBJ databases">
        <title>A transcriptomic atlas of mushroom development highlights an independent origin of complex multicellularity.</title>
        <authorList>
            <consortium name="DOE Joint Genome Institute"/>
            <person name="Krizsan K."/>
            <person name="Almasi E."/>
            <person name="Merenyi Z."/>
            <person name="Sahu N."/>
            <person name="Viragh M."/>
            <person name="Koszo T."/>
            <person name="Mondo S."/>
            <person name="Kiss B."/>
            <person name="Balint B."/>
            <person name="Kues U."/>
            <person name="Barry K."/>
            <person name="Hegedus J.C."/>
            <person name="Henrissat B."/>
            <person name="Johnson J."/>
            <person name="Lipzen A."/>
            <person name="Ohm R."/>
            <person name="Nagy I."/>
            <person name="Pangilinan J."/>
            <person name="Yan J."/>
            <person name="Xiong Y."/>
            <person name="Grigoriev I.V."/>
            <person name="Hibbett D.S."/>
            <person name="Nagy L.G."/>
        </authorList>
    </citation>
    <scope>NUCLEOTIDE SEQUENCE [LARGE SCALE GENOMIC DNA]</scope>
    <source>
        <strain evidence="1 2">SZMC22713</strain>
    </source>
</reference>
<name>A0A4Y7QI69_9AGAM</name>
<dbReference type="STRING" id="50990.A0A4Y7QI69"/>
<evidence type="ECO:0008006" key="3">
    <source>
        <dbReference type="Google" id="ProtNLM"/>
    </source>
</evidence>
<dbReference type="EMBL" id="ML170161">
    <property type="protein sequence ID" value="TDL26570.1"/>
    <property type="molecule type" value="Genomic_DNA"/>
</dbReference>
<organism evidence="1 2">
    <name type="scientific">Rickenella mellea</name>
    <dbReference type="NCBI Taxonomy" id="50990"/>
    <lineage>
        <taxon>Eukaryota</taxon>
        <taxon>Fungi</taxon>
        <taxon>Dikarya</taxon>
        <taxon>Basidiomycota</taxon>
        <taxon>Agaricomycotina</taxon>
        <taxon>Agaricomycetes</taxon>
        <taxon>Hymenochaetales</taxon>
        <taxon>Rickenellaceae</taxon>
        <taxon>Rickenella</taxon>
    </lineage>
</organism>
<proteinExistence type="predicted"/>
<dbReference type="VEuPathDB" id="FungiDB:BD410DRAFT_825716"/>
<keyword evidence="2" id="KW-1185">Reference proteome</keyword>
<dbReference type="AlphaFoldDB" id="A0A4Y7QI69"/>
<dbReference type="OrthoDB" id="2269034at2759"/>
<accession>A0A4Y7QI69</accession>
<dbReference type="Proteomes" id="UP000294933">
    <property type="component" value="Unassembled WGS sequence"/>
</dbReference>
<evidence type="ECO:0000313" key="1">
    <source>
        <dbReference type="EMBL" id="TDL26570.1"/>
    </source>
</evidence>
<gene>
    <name evidence="1" type="ORF">BD410DRAFT_825716</name>
</gene>